<evidence type="ECO:0000313" key="5">
    <source>
        <dbReference type="Proteomes" id="UP000625711"/>
    </source>
</evidence>
<reference evidence="3" key="1">
    <citation type="submission" date="2020-08" db="EMBL/GenBank/DDBJ databases">
        <title>Genome sequencing and assembly of the red palm weevil Rhynchophorus ferrugineus.</title>
        <authorList>
            <person name="Dias G.B."/>
            <person name="Bergman C.M."/>
            <person name="Manee M."/>
        </authorList>
    </citation>
    <scope>NUCLEOTIDE SEQUENCE</scope>
    <source>
        <strain evidence="3">AA-2017</strain>
        <tissue evidence="3">Whole larva</tissue>
    </source>
</reference>
<keyword evidence="5" id="KW-1185">Reference proteome</keyword>
<comment type="caution">
    <text evidence="3">The sequence shown here is derived from an EMBL/GenBank/DDBJ whole genome shotgun (WGS) entry which is preliminary data.</text>
</comment>
<evidence type="ECO:0000313" key="4">
    <source>
        <dbReference type="EMBL" id="KAF7263748.1"/>
    </source>
</evidence>
<protein>
    <recommendedName>
        <fullName evidence="2">DUF4802 domain-containing protein</fullName>
    </recommendedName>
</protein>
<sequence>MLKYKPTTKLKPKMNTNIEFLTTIQNNNRQSGLINEGHKTSEKNPPTTATVTSLGNPSTSSTGDSRRSSIDLYEEAAAILGLSCSQTDDCRCIECQ</sequence>
<feature type="compositionally biased region" description="Polar residues" evidence="1">
    <location>
        <begin position="43"/>
        <end position="57"/>
    </location>
</feature>
<feature type="domain" description="DUF4802" evidence="2">
    <location>
        <begin position="68"/>
        <end position="96"/>
    </location>
</feature>
<feature type="region of interest" description="Disordered" evidence="1">
    <location>
        <begin position="27"/>
        <end position="68"/>
    </location>
</feature>
<accession>A0A834HKD9</accession>
<dbReference type="AlphaFoldDB" id="A0A834HKD9"/>
<dbReference type="EMBL" id="JAACXV010019817">
    <property type="protein sequence ID" value="KAF7263747.1"/>
    <property type="molecule type" value="Genomic_DNA"/>
</dbReference>
<evidence type="ECO:0000259" key="2">
    <source>
        <dbReference type="Pfam" id="PF16060"/>
    </source>
</evidence>
<feature type="non-terminal residue" evidence="3">
    <location>
        <position position="96"/>
    </location>
</feature>
<evidence type="ECO:0000313" key="3">
    <source>
        <dbReference type="EMBL" id="KAF7263747.1"/>
    </source>
</evidence>
<dbReference type="Proteomes" id="UP000625711">
    <property type="component" value="Unassembled WGS sequence"/>
</dbReference>
<evidence type="ECO:0000256" key="1">
    <source>
        <dbReference type="SAM" id="MobiDB-lite"/>
    </source>
</evidence>
<dbReference type="InterPro" id="IPR032061">
    <property type="entry name" value="DUF4802"/>
</dbReference>
<gene>
    <name evidence="4" type="ORF">GWI33_001279</name>
    <name evidence="3" type="ORF">GWI33_001280</name>
</gene>
<name>A0A834HKD9_RHYFE</name>
<proteinExistence type="predicted"/>
<organism evidence="3 5">
    <name type="scientific">Rhynchophorus ferrugineus</name>
    <name type="common">Red palm weevil</name>
    <name type="synonym">Curculio ferrugineus</name>
    <dbReference type="NCBI Taxonomy" id="354439"/>
    <lineage>
        <taxon>Eukaryota</taxon>
        <taxon>Metazoa</taxon>
        <taxon>Ecdysozoa</taxon>
        <taxon>Arthropoda</taxon>
        <taxon>Hexapoda</taxon>
        <taxon>Insecta</taxon>
        <taxon>Pterygota</taxon>
        <taxon>Neoptera</taxon>
        <taxon>Endopterygota</taxon>
        <taxon>Coleoptera</taxon>
        <taxon>Polyphaga</taxon>
        <taxon>Cucujiformia</taxon>
        <taxon>Curculionidae</taxon>
        <taxon>Dryophthorinae</taxon>
        <taxon>Rhynchophorus</taxon>
    </lineage>
</organism>
<dbReference type="OrthoDB" id="6781345at2759"/>
<dbReference type="EMBL" id="JAACXV010019816">
    <property type="protein sequence ID" value="KAF7263748.1"/>
    <property type="molecule type" value="Genomic_DNA"/>
</dbReference>
<dbReference type="Pfam" id="PF16060">
    <property type="entry name" value="DUF4802"/>
    <property type="match status" value="1"/>
</dbReference>